<name>A7F4A9_SCLS1</name>
<dbReference type="RefSeq" id="XP_001586447.1">
    <property type="nucleotide sequence ID" value="XM_001586397.1"/>
</dbReference>
<sequence>MDPLFHEARNRHSAPKPQPSKEERTPFQEQLAKNPYALALATPVRQCSATQISLPSFFLQDFTLMSHPTTSDPWHVPRSLSSHSSSLKSSSSEESSVYNPSLGSTTYVAMRQPLFQSFFKKGSGYTGIYKKFGIVNARSVARKHVTLQALWRSDMDTFLLELMRRRTVELLEYLCSRDNRYIHKCETWERVEYSEQVGCVLWMGQKVVSGEGQQAEEQEYEQETPPGEFETKRIGPGGRKVVPVFNLRTMMGKDWIQKMREGNRIFENQILVVKHKNATKEVQMRLWKLQGYLASYGGMSDEVVPVKVQRSKKTDFKSVDITDSRPKGNFVAFGKSRR</sequence>
<dbReference type="InParanoid" id="A7F4A9"/>
<dbReference type="eggNOG" id="ENOG502S8NC">
    <property type="taxonomic scope" value="Eukaryota"/>
</dbReference>
<evidence type="ECO:0000313" key="3">
    <source>
        <dbReference type="Proteomes" id="UP000001312"/>
    </source>
</evidence>
<feature type="compositionally biased region" description="Basic and acidic residues" evidence="1">
    <location>
        <begin position="1"/>
        <end position="10"/>
    </location>
</feature>
<gene>
    <name evidence="2" type="ORF">SS1G_12433</name>
</gene>
<organism evidence="2 3">
    <name type="scientific">Sclerotinia sclerotiorum (strain ATCC 18683 / 1980 / Ss-1)</name>
    <name type="common">White mold</name>
    <name type="synonym">Whetzelinia sclerotiorum</name>
    <dbReference type="NCBI Taxonomy" id="665079"/>
    <lineage>
        <taxon>Eukaryota</taxon>
        <taxon>Fungi</taxon>
        <taxon>Dikarya</taxon>
        <taxon>Ascomycota</taxon>
        <taxon>Pezizomycotina</taxon>
        <taxon>Leotiomycetes</taxon>
        <taxon>Helotiales</taxon>
        <taxon>Sclerotiniaceae</taxon>
        <taxon>Sclerotinia</taxon>
    </lineage>
</organism>
<evidence type="ECO:0000313" key="2">
    <source>
        <dbReference type="EMBL" id="EDN97580.1"/>
    </source>
</evidence>
<feature type="region of interest" description="Disordered" evidence="1">
    <location>
        <begin position="213"/>
        <end position="233"/>
    </location>
</feature>
<feature type="compositionally biased region" description="Low complexity" evidence="1">
    <location>
        <begin position="79"/>
        <end position="96"/>
    </location>
</feature>
<dbReference type="Proteomes" id="UP000001312">
    <property type="component" value="Unassembled WGS sequence"/>
</dbReference>
<reference evidence="3" key="1">
    <citation type="journal article" date="2011" name="PLoS Genet.">
        <title>Genomic analysis of the necrotrophic fungal pathogens Sclerotinia sclerotiorum and Botrytis cinerea.</title>
        <authorList>
            <person name="Amselem J."/>
            <person name="Cuomo C.A."/>
            <person name="van Kan J.A."/>
            <person name="Viaud M."/>
            <person name="Benito E.P."/>
            <person name="Couloux A."/>
            <person name="Coutinho P.M."/>
            <person name="de Vries R.P."/>
            <person name="Dyer P.S."/>
            <person name="Fillinger S."/>
            <person name="Fournier E."/>
            <person name="Gout L."/>
            <person name="Hahn M."/>
            <person name="Kohn L."/>
            <person name="Lapalu N."/>
            <person name="Plummer K.M."/>
            <person name="Pradier J.M."/>
            <person name="Quevillon E."/>
            <person name="Sharon A."/>
            <person name="Simon A."/>
            <person name="ten Have A."/>
            <person name="Tudzynski B."/>
            <person name="Tudzynski P."/>
            <person name="Wincker P."/>
            <person name="Andrew M."/>
            <person name="Anthouard V."/>
            <person name="Beever R.E."/>
            <person name="Beffa R."/>
            <person name="Benoit I."/>
            <person name="Bouzid O."/>
            <person name="Brault B."/>
            <person name="Chen Z."/>
            <person name="Choquer M."/>
            <person name="Collemare J."/>
            <person name="Cotton P."/>
            <person name="Danchin E.G."/>
            <person name="Da Silva C."/>
            <person name="Gautier A."/>
            <person name="Giraud C."/>
            <person name="Giraud T."/>
            <person name="Gonzalez C."/>
            <person name="Grossetete S."/>
            <person name="Guldener U."/>
            <person name="Henrissat B."/>
            <person name="Howlett B.J."/>
            <person name="Kodira C."/>
            <person name="Kretschmer M."/>
            <person name="Lappartient A."/>
            <person name="Leroch M."/>
            <person name="Levis C."/>
            <person name="Mauceli E."/>
            <person name="Neuveglise C."/>
            <person name="Oeser B."/>
            <person name="Pearson M."/>
            <person name="Poulain J."/>
            <person name="Poussereau N."/>
            <person name="Quesneville H."/>
            <person name="Rascle C."/>
            <person name="Schumacher J."/>
            <person name="Segurens B."/>
            <person name="Sexton A."/>
            <person name="Silva E."/>
            <person name="Sirven C."/>
            <person name="Soanes D.M."/>
            <person name="Talbot N.J."/>
            <person name="Templeton M."/>
            <person name="Yandava C."/>
            <person name="Yarden O."/>
            <person name="Zeng Q."/>
            <person name="Rollins J.A."/>
            <person name="Lebrun M.H."/>
            <person name="Dickman M."/>
        </authorList>
    </citation>
    <scope>NUCLEOTIDE SEQUENCE [LARGE SCALE GENOMIC DNA]</scope>
    <source>
        <strain evidence="3">ATCC 18683 / 1980 / Ss-1</strain>
    </source>
</reference>
<dbReference type="EMBL" id="CH476641">
    <property type="protein sequence ID" value="EDN97580.1"/>
    <property type="molecule type" value="Genomic_DNA"/>
</dbReference>
<dbReference type="GeneID" id="5482607"/>
<accession>A7F4A9</accession>
<dbReference type="OMA" id="PFRWKHP"/>
<dbReference type="HOGENOM" id="CLU_033344_0_0_1"/>
<dbReference type="KEGG" id="ssl:SS1G_12433"/>
<dbReference type="AlphaFoldDB" id="A7F4A9"/>
<keyword evidence="3" id="KW-1185">Reference proteome</keyword>
<proteinExistence type="predicted"/>
<feature type="region of interest" description="Disordered" evidence="1">
    <location>
        <begin position="1"/>
        <end position="28"/>
    </location>
</feature>
<evidence type="ECO:0000256" key="1">
    <source>
        <dbReference type="SAM" id="MobiDB-lite"/>
    </source>
</evidence>
<protein>
    <submittedName>
        <fullName evidence="2">Uncharacterized protein</fullName>
    </submittedName>
</protein>
<feature type="region of interest" description="Disordered" evidence="1">
    <location>
        <begin position="70"/>
        <end position="96"/>
    </location>
</feature>